<accession>A0A151QTF4</accession>
<dbReference type="AlphaFoldDB" id="A0A151QTF4"/>
<evidence type="ECO:0000313" key="1">
    <source>
        <dbReference type="EMBL" id="KYP33550.1"/>
    </source>
</evidence>
<protein>
    <submittedName>
        <fullName evidence="1">Retrovirus-related Pol polyprotein from transposon TNT 1-94</fullName>
    </submittedName>
</protein>
<sequence>IRQFVDNNINNFIANETHARTLWDNLGSLYAFKSKTNKLYLLKNFVELKYKEKNSIIYHLCEFQGCFDQLFGMGIKFEDLLKFFLLNSLPDLSKTF</sequence>
<reference evidence="1" key="1">
    <citation type="journal article" date="2012" name="Nat. Biotechnol.">
        <title>Draft genome sequence of pigeonpea (Cajanus cajan), an orphan legume crop of resource-poor farmers.</title>
        <authorList>
            <person name="Varshney R.K."/>
            <person name="Chen W."/>
            <person name="Li Y."/>
            <person name="Bharti A.K."/>
            <person name="Saxena R.K."/>
            <person name="Schlueter J.A."/>
            <person name="Donoghue M.T."/>
            <person name="Azam S."/>
            <person name="Fan G."/>
            <person name="Whaley A.M."/>
            <person name="Farmer A.D."/>
            <person name="Sheridan J."/>
            <person name="Iwata A."/>
            <person name="Tuteja R."/>
            <person name="Penmetsa R.V."/>
            <person name="Wu W."/>
            <person name="Upadhyaya H.D."/>
            <person name="Yang S.P."/>
            <person name="Shah T."/>
            <person name="Saxena K.B."/>
            <person name="Michael T."/>
            <person name="McCombie W.R."/>
            <person name="Yang B."/>
            <person name="Zhang G."/>
            <person name="Yang H."/>
            <person name="Wang J."/>
            <person name="Spillane C."/>
            <person name="Cook D.R."/>
            <person name="May G.D."/>
            <person name="Xu X."/>
            <person name="Jackson S.A."/>
        </authorList>
    </citation>
    <scope>NUCLEOTIDE SEQUENCE [LARGE SCALE GENOMIC DNA]</scope>
</reference>
<organism evidence="1 2">
    <name type="scientific">Cajanus cajan</name>
    <name type="common">Pigeon pea</name>
    <name type="synonym">Cajanus indicus</name>
    <dbReference type="NCBI Taxonomy" id="3821"/>
    <lineage>
        <taxon>Eukaryota</taxon>
        <taxon>Viridiplantae</taxon>
        <taxon>Streptophyta</taxon>
        <taxon>Embryophyta</taxon>
        <taxon>Tracheophyta</taxon>
        <taxon>Spermatophyta</taxon>
        <taxon>Magnoliopsida</taxon>
        <taxon>eudicotyledons</taxon>
        <taxon>Gunneridae</taxon>
        <taxon>Pentapetalae</taxon>
        <taxon>rosids</taxon>
        <taxon>fabids</taxon>
        <taxon>Fabales</taxon>
        <taxon>Fabaceae</taxon>
        <taxon>Papilionoideae</taxon>
        <taxon>50 kb inversion clade</taxon>
        <taxon>NPAAA clade</taxon>
        <taxon>indigoferoid/millettioid clade</taxon>
        <taxon>Phaseoleae</taxon>
        <taxon>Cajanus</taxon>
    </lineage>
</organism>
<dbReference type="EMBL" id="KQ484847">
    <property type="protein sequence ID" value="KYP33550.1"/>
    <property type="molecule type" value="Genomic_DNA"/>
</dbReference>
<proteinExistence type="predicted"/>
<keyword evidence="2" id="KW-1185">Reference proteome</keyword>
<gene>
    <name evidence="1" type="ORF">KK1_045587</name>
</gene>
<dbReference type="Pfam" id="PF14223">
    <property type="entry name" value="Retrotran_gag_2"/>
    <property type="match status" value="1"/>
</dbReference>
<evidence type="ECO:0000313" key="2">
    <source>
        <dbReference type="Proteomes" id="UP000075243"/>
    </source>
</evidence>
<feature type="non-terminal residue" evidence="1">
    <location>
        <position position="1"/>
    </location>
</feature>
<name>A0A151QTF4_CAJCA</name>
<dbReference type="Proteomes" id="UP000075243">
    <property type="component" value="Unassembled WGS sequence"/>
</dbReference>
<dbReference type="Gramene" id="C.cajan_46137.t">
    <property type="protein sequence ID" value="C.cajan_46137.t.cds1"/>
    <property type="gene ID" value="C.cajan_46137"/>
</dbReference>